<dbReference type="FunFam" id="3.60.20.40:FF:000006">
    <property type="entry name" value="Protein CBG05566"/>
    <property type="match status" value="1"/>
</dbReference>
<evidence type="ECO:0000256" key="2">
    <source>
        <dbReference type="ARBA" id="ARBA00022670"/>
    </source>
</evidence>
<dbReference type="SUPFAM" id="SSF56235">
    <property type="entry name" value="N-terminal nucleophile aminohydrolases (Ntn hydrolases)"/>
    <property type="match status" value="1"/>
</dbReference>
<evidence type="ECO:0000313" key="11">
    <source>
        <dbReference type="WBParaSite" id="MBELARI_LOCUS6579"/>
    </source>
</evidence>
<dbReference type="InterPro" id="IPR029055">
    <property type="entry name" value="Ntn_hydrolases_N"/>
</dbReference>
<evidence type="ECO:0000256" key="6">
    <source>
        <dbReference type="ARBA" id="ARBA00023315"/>
    </source>
</evidence>
<dbReference type="WBParaSite" id="MBELARI_LOCUS6579">
    <property type="protein sequence ID" value="MBELARI_LOCUS6579"/>
    <property type="gene ID" value="MBELARI_LOCUS6579"/>
</dbReference>
<dbReference type="InterPro" id="IPR043137">
    <property type="entry name" value="GGT_ssub_C"/>
</dbReference>
<feature type="binding site" evidence="8">
    <location>
        <position position="206"/>
    </location>
    <ligand>
        <name>L-glutamate</name>
        <dbReference type="ChEBI" id="CHEBI:29985"/>
    </ligand>
</feature>
<dbReference type="Gene3D" id="1.10.246.130">
    <property type="match status" value="1"/>
</dbReference>
<keyword evidence="9" id="KW-0812">Transmembrane</keyword>
<dbReference type="Proteomes" id="UP000887575">
    <property type="component" value="Unassembled WGS sequence"/>
</dbReference>
<keyword evidence="2" id="KW-0645">Protease</keyword>
<dbReference type="Pfam" id="PF01019">
    <property type="entry name" value="G_glu_transpept"/>
    <property type="match status" value="1"/>
</dbReference>
<feature type="binding site" evidence="8">
    <location>
        <position position="530"/>
    </location>
    <ligand>
        <name>L-glutamate</name>
        <dbReference type="ChEBI" id="CHEBI:29985"/>
    </ligand>
</feature>
<dbReference type="PANTHER" id="PTHR11686">
    <property type="entry name" value="GAMMA GLUTAMYL TRANSPEPTIDASE"/>
    <property type="match status" value="1"/>
</dbReference>
<evidence type="ECO:0008006" key="12">
    <source>
        <dbReference type="Google" id="ProtNLM"/>
    </source>
</evidence>
<evidence type="ECO:0000256" key="7">
    <source>
        <dbReference type="PIRSR" id="PIRSR600101-1"/>
    </source>
</evidence>
<sequence>MFSRQFVRITHSFECLLAVFLNFLMLYFIMKKTHPVIGKYSYLLFCFSAFDILYVTIDFLIVPLIVPLFCNYIPLTIINFSAMFGVFFDLEPMCILIMIDPILEPLVMIYFIKCYRDAFMNLIFCRGKRLLNIVSSTQKYSVPTNGNTEIKVGRNVLLAGGNAVDAGVAALFCLGATDAHSSGIGGGHFMTIYQSASQSCFAIDAREVAPAAATEDMYVGKWNDSEYGWRAVAVPSELHGLWTAYEQFGSGKVPWNRLIEPTVQLLTDGVPVSSHMQIALQEYAFWITKEPTMKEFVNPDTGDVYTTGDQVKRLKLAETLRRIASESDPIKFFYDSDELTQPMVDEFQKNGGLLTRDDFRNYKSIVYSEKEMMVTTLPSGRKICGPPPPSSAAVAVGILQIMDQYKNSLEDFDSIDLFLHRFIESAKFAYSGRTWLGDPKFVTNATEIARNLTTRQWADWARSRITDKAHDNAYYGGSYAVPPPDHGTTHLSVIDKLGNAVSITSTINIFFGAKIMSESTGIIWNDEMDDFSSPGHPNYFGFEPSPANFIRPGKRPLSSMCPLVIADYDGSNRLMAVGAAGGSTIITGTAAIALHTMWLNQTVKEAVDFPRVHNQLEPNYTYYETELPPEFVQALQNRGQTMMKDSNLTEATAAIREVDGQLYANSDFRKGQESAPAGY</sequence>
<keyword evidence="5" id="KW-0325">Glycoprotein</keyword>
<dbReference type="GO" id="GO:0006751">
    <property type="term" value="P:glutathione catabolic process"/>
    <property type="evidence" value="ECO:0007669"/>
    <property type="project" value="InterPro"/>
</dbReference>
<feature type="active site" description="Nucleophile" evidence="7">
    <location>
        <position position="488"/>
    </location>
</feature>
<dbReference type="PANTHER" id="PTHR11686:SF69">
    <property type="entry name" value="GAMMA-GLUTAMYLTRANSPEPTIDASE 1"/>
    <property type="match status" value="1"/>
</dbReference>
<feature type="transmembrane region" description="Helical" evidence="9">
    <location>
        <begin position="6"/>
        <end position="30"/>
    </location>
</feature>
<dbReference type="PRINTS" id="PR01210">
    <property type="entry name" value="GGTRANSPTASE"/>
</dbReference>
<dbReference type="GO" id="GO:0016746">
    <property type="term" value="F:acyltransferase activity"/>
    <property type="evidence" value="ECO:0007669"/>
    <property type="project" value="UniProtKB-KW"/>
</dbReference>
<dbReference type="InterPro" id="IPR055262">
    <property type="entry name" value="GGT_CS"/>
</dbReference>
<dbReference type="GO" id="GO:0006508">
    <property type="term" value="P:proteolysis"/>
    <property type="evidence" value="ECO:0007669"/>
    <property type="project" value="UniProtKB-KW"/>
</dbReference>
<keyword evidence="4" id="KW-0378">Hydrolase</keyword>
<comment type="similarity">
    <text evidence="1">Belongs to the gamma-glutamyltransferase family.</text>
</comment>
<feature type="binding site" evidence="8">
    <location>
        <begin position="506"/>
        <end position="508"/>
    </location>
    <ligand>
        <name>L-glutamate</name>
        <dbReference type="ChEBI" id="CHEBI:29985"/>
    </ligand>
</feature>
<dbReference type="FunFam" id="1.10.246.130:FF:000005">
    <property type="entry name" value="Gamma-glutamyltranspeptidase 1, putative"/>
    <property type="match status" value="1"/>
</dbReference>
<dbReference type="Pfam" id="PF10326">
    <property type="entry name" value="7TM_GPCR_Str"/>
    <property type="match status" value="1"/>
</dbReference>
<dbReference type="InterPro" id="IPR019428">
    <property type="entry name" value="7TM_GPCR_serpentine_rcpt_Str"/>
</dbReference>
<organism evidence="10 11">
    <name type="scientific">Mesorhabditis belari</name>
    <dbReference type="NCBI Taxonomy" id="2138241"/>
    <lineage>
        <taxon>Eukaryota</taxon>
        <taxon>Metazoa</taxon>
        <taxon>Ecdysozoa</taxon>
        <taxon>Nematoda</taxon>
        <taxon>Chromadorea</taxon>
        <taxon>Rhabditida</taxon>
        <taxon>Rhabditina</taxon>
        <taxon>Rhabditomorpha</taxon>
        <taxon>Rhabditoidea</taxon>
        <taxon>Rhabditidae</taxon>
        <taxon>Mesorhabditinae</taxon>
        <taxon>Mesorhabditis</taxon>
    </lineage>
</organism>
<keyword evidence="6" id="KW-0012">Acyltransferase</keyword>
<evidence type="ECO:0000256" key="1">
    <source>
        <dbReference type="ARBA" id="ARBA00009381"/>
    </source>
</evidence>
<reference evidence="11" key="1">
    <citation type="submission" date="2024-02" db="UniProtKB">
        <authorList>
            <consortium name="WormBaseParasite"/>
        </authorList>
    </citation>
    <scope>IDENTIFICATION</scope>
</reference>
<dbReference type="GO" id="GO:0005886">
    <property type="term" value="C:plasma membrane"/>
    <property type="evidence" value="ECO:0007669"/>
    <property type="project" value="TreeGrafter"/>
</dbReference>
<keyword evidence="9" id="KW-1133">Transmembrane helix</keyword>
<accession>A0AAF3FHJ9</accession>
<dbReference type="InterPro" id="IPR000101">
    <property type="entry name" value="GGT_peptidase"/>
</dbReference>
<dbReference type="Gene3D" id="3.60.20.40">
    <property type="match status" value="1"/>
</dbReference>
<protein>
    <recommendedName>
        <fullName evidence="12">Gamma-glutamyltranspeptidase 1</fullName>
    </recommendedName>
</protein>
<evidence type="ECO:0000256" key="5">
    <source>
        <dbReference type="ARBA" id="ARBA00023180"/>
    </source>
</evidence>
<evidence type="ECO:0000256" key="4">
    <source>
        <dbReference type="ARBA" id="ARBA00022801"/>
    </source>
</evidence>
<feature type="transmembrane region" description="Helical" evidence="9">
    <location>
        <begin position="72"/>
        <end position="88"/>
    </location>
</feature>
<evidence type="ECO:0000256" key="3">
    <source>
        <dbReference type="ARBA" id="ARBA00022679"/>
    </source>
</evidence>
<feature type="binding site" evidence="8">
    <location>
        <position position="582"/>
    </location>
    <ligand>
        <name>L-glutamate</name>
        <dbReference type="ChEBI" id="CHEBI:29985"/>
    </ligand>
</feature>
<keyword evidence="10" id="KW-1185">Reference proteome</keyword>
<dbReference type="PROSITE" id="PS00462">
    <property type="entry name" value="G_GLU_TRANSPEPTIDASE"/>
    <property type="match status" value="1"/>
</dbReference>
<feature type="binding site" evidence="8">
    <location>
        <begin position="558"/>
        <end position="559"/>
    </location>
    <ligand>
        <name>L-glutamate</name>
        <dbReference type="ChEBI" id="CHEBI:29985"/>
    </ligand>
</feature>
<dbReference type="GO" id="GO:0036374">
    <property type="term" value="F:glutathione hydrolase activity"/>
    <property type="evidence" value="ECO:0007669"/>
    <property type="project" value="InterPro"/>
</dbReference>
<name>A0AAF3FHJ9_9BILA</name>
<keyword evidence="3" id="KW-0808">Transferase</keyword>
<evidence type="ECO:0000256" key="9">
    <source>
        <dbReference type="SAM" id="Phobius"/>
    </source>
</evidence>
<dbReference type="AlphaFoldDB" id="A0AAF3FHJ9"/>
<evidence type="ECO:0000256" key="8">
    <source>
        <dbReference type="PIRSR" id="PIRSR600101-2"/>
    </source>
</evidence>
<keyword evidence="9" id="KW-0472">Membrane</keyword>
<dbReference type="InterPro" id="IPR043138">
    <property type="entry name" value="GGT_lsub"/>
</dbReference>
<feature type="transmembrane region" description="Helical" evidence="9">
    <location>
        <begin position="42"/>
        <end position="66"/>
    </location>
</feature>
<evidence type="ECO:0000313" key="10">
    <source>
        <dbReference type="Proteomes" id="UP000887575"/>
    </source>
</evidence>
<proteinExistence type="inferred from homology"/>